<keyword evidence="1" id="KW-0812">Transmembrane</keyword>
<feature type="transmembrane region" description="Helical" evidence="1">
    <location>
        <begin position="69"/>
        <end position="88"/>
    </location>
</feature>
<keyword evidence="1" id="KW-1133">Transmembrane helix</keyword>
<evidence type="ECO:0000313" key="3">
    <source>
        <dbReference type="Proteomes" id="UP000199167"/>
    </source>
</evidence>
<proteinExistence type="predicted"/>
<sequence length="171" mass="19202">MEATDTVPTFLLFAFQGCHAPGLLADPWARQDTLQEVRPVTIPLFLICMAAASMLMATVLWWREVAKTVPMMLIAVSFVCVTAFLGYQANDVYQNTPSFETFLNGGNYFIAVGEFSFYLLGVFAMLFVSFILVWREVGWETERNLMLLSTGSVTVMAVCWTFFSAAVWQCL</sequence>
<protein>
    <submittedName>
        <fullName evidence="2">Uncharacterized protein</fullName>
    </submittedName>
</protein>
<keyword evidence="3" id="KW-1185">Reference proteome</keyword>
<accession>A0A1I0Q7E6</accession>
<feature type="transmembrane region" description="Helical" evidence="1">
    <location>
        <begin position="41"/>
        <end position="62"/>
    </location>
</feature>
<dbReference type="AlphaFoldDB" id="A0A1I0Q7E6"/>
<feature type="transmembrane region" description="Helical" evidence="1">
    <location>
        <begin position="145"/>
        <end position="168"/>
    </location>
</feature>
<evidence type="ECO:0000313" key="2">
    <source>
        <dbReference type="EMBL" id="SEW22899.1"/>
    </source>
</evidence>
<organism evidence="2 3">
    <name type="scientific">Cognatiyoonia koreensis</name>
    <dbReference type="NCBI Taxonomy" id="364200"/>
    <lineage>
        <taxon>Bacteria</taxon>
        <taxon>Pseudomonadati</taxon>
        <taxon>Pseudomonadota</taxon>
        <taxon>Alphaproteobacteria</taxon>
        <taxon>Rhodobacterales</taxon>
        <taxon>Paracoccaceae</taxon>
        <taxon>Cognatiyoonia</taxon>
    </lineage>
</organism>
<evidence type="ECO:0000256" key="1">
    <source>
        <dbReference type="SAM" id="Phobius"/>
    </source>
</evidence>
<dbReference type="EMBL" id="FOIZ01000001">
    <property type="protein sequence ID" value="SEW22899.1"/>
    <property type="molecule type" value="Genomic_DNA"/>
</dbReference>
<dbReference type="STRING" id="364200.SAMN04488515_1725"/>
<dbReference type="RefSeq" id="WP_089992777.1">
    <property type="nucleotide sequence ID" value="NZ_FOIZ01000001.1"/>
</dbReference>
<dbReference type="Proteomes" id="UP000199167">
    <property type="component" value="Unassembled WGS sequence"/>
</dbReference>
<gene>
    <name evidence="2" type="ORF">SAMN04488515_1725</name>
</gene>
<name>A0A1I0Q7E6_9RHOB</name>
<feature type="transmembrane region" description="Helical" evidence="1">
    <location>
        <begin position="108"/>
        <end position="133"/>
    </location>
</feature>
<reference evidence="2 3" key="1">
    <citation type="submission" date="2016-10" db="EMBL/GenBank/DDBJ databases">
        <authorList>
            <person name="de Groot N.N."/>
        </authorList>
    </citation>
    <scope>NUCLEOTIDE SEQUENCE [LARGE SCALE GENOMIC DNA]</scope>
    <source>
        <strain evidence="2 3">DSM 17925</strain>
    </source>
</reference>
<keyword evidence="1" id="KW-0472">Membrane</keyword>